<feature type="domain" description="Aminotransferase class V" evidence="13">
    <location>
        <begin position="197"/>
        <end position="391"/>
    </location>
</feature>
<evidence type="ECO:0000256" key="4">
    <source>
        <dbReference type="ARBA" id="ARBA00013030"/>
    </source>
</evidence>
<dbReference type="PIRSF" id="PIRSF000525">
    <property type="entry name" value="SerC"/>
    <property type="match status" value="1"/>
</dbReference>
<dbReference type="STRING" id="42249.A0A317SWY8"/>
<dbReference type="Gene3D" id="3.90.1150.10">
    <property type="entry name" value="Aspartate Aminotransferase, domain 1"/>
    <property type="match status" value="1"/>
</dbReference>
<gene>
    <name evidence="14" type="ORF">C7212DRAFT_276977</name>
</gene>
<comment type="catalytic activity">
    <reaction evidence="11">
        <text>O-phospho-L-serine + 2-oxoglutarate = 3-phosphooxypyruvate + L-glutamate</text>
        <dbReference type="Rhea" id="RHEA:14329"/>
        <dbReference type="ChEBI" id="CHEBI:16810"/>
        <dbReference type="ChEBI" id="CHEBI:18110"/>
        <dbReference type="ChEBI" id="CHEBI:29985"/>
        <dbReference type="ChEBI" id="CHEBI:57524"/>
        <dbReference type="EC" id="2.6.1.52"/>
    </reaction>
</comment>
<comment type="catalytic activity">
    <reaction evidence="10">
        <text>4-(phosphooxy)-L-threonine + 2-oxoglutarate = (R)-3-hydroxy-2-oxo-4-phosphooxybutanoate + L-glutamate</text>
        <dbReference type="Rhea" id="RHEA:16573"/>
        <dbReference type="ChEBI" id="CHEBI:16810"/>
        <dbReference type="ChEBI" id="CHEBI:29985"/>
        <dbReference type="ChEBI" id="CHEBI:58452"/>
        <dbReference type="ChEBI" id="CHEBI:58538"/>
        <dbReference type="EC" id="2.6.1.52"/>
    </reaction>
</comment>
<dbReference type="PANTHER" id="PTHR43247:SF1">
    <property type="entry name" value="PHOSPHOSERINE AMINOTRANSFERASE"/>
    <property type="match status" value="1"/>
</dbReference>
<evidence type="ECO:0000256" key="1">
    <source>
        <dbReference type="ARBA" id="ARBA00001933"/>
    </source>
</evidence>
<dbReference type="PANTHER" id="PTHR43247">
    <property type="entry name" value="PHOSPHOSERINE AMINOTRANSFERASE"/>
    <property type="match status" value="1"/>
</dbReference>
<reference evidence="14 15" key="1">
    <citation type="submission" date="2018-03" db="EMBL/GenBank/DDBJ databases">
        <title>Genomes of Pezizomycetes fungi and the evolution of truffles.</title>
        <authorList>
            <person name="Murat C."/>
            <person name="Payen T."/>
            <person name="Noel B."/>
            <person name="Kuo A."/>
            <person name="Martin F.M."/>
        </authorList>
    </citation>
    <scope>NUCLEOTIDE SEQUENCE [LARGE SCALE GENOMIC DNA]</scope>
    <source>
        <strain evidence="14">091103-1</strain>
    </source>
</reference>
<dbReference type="Proteomes" id="UP000246991">
    <property type="component" value="Unassembled WGS sequence"/>
</dbReference>
<dbReference type="InterPro" id="IPR022278">
    <property type="entry name" value="Pser_aminoTfrase"/>
</dbReference>
<dbReference type="Gene3D" id="3.40.640.10">
    <property type="entry name" value="Type I PLP-dependent aspartate aminotransferase-like (Major domain)"/>
    <property type="match status" value="1"/>
</dbReference>
<protein>
    <recommendedName>
        <fullName evidence="4">phosphoserine transaminase</fullName>
        <ecNumber evidence="4">2.6.1.52</ecNumber>
    </recommendedName>
</protein>
<comment type="caution">
    <text evidence="14">The sequence shown here is derived from an EMBL/GenBank/DDBJ whole genome shotgun (WGS) entry which is preliminary data.</text>
</comment>
<dbReference type="InterPro" id="IPR015422">
    <property type="entry name" value="PyrdxlP-dep_Trfase_small"/>
</dbReference>
<dbReference type="GO" id="GO:0006564">
    <property type="term" value="P:L-serine biosynthetic process"/>
    <property type="evidence" value="ECO:0007669"/>
    <property type="project" value="UniProtKB-KW"/>
</dbReference>
<keyword evidence="7 14" id="KW-0808">Transferase</keyword>
<dbReference type="InterPro" id="IPR015424">
    <property type="entry name" value="PyrdxlP-dep_Trfase"/>
</dbReference>
<dbReference type="EMBL" id="PYWC01000019">
    <property type="protein sequence ID" value="PWW77916.1"/>
    <property type="molecule type" value="Genomic_DNA"/>
</dbReference>
<dbReference type="Pfam" id="PF00266">
    <property type="entry name" value="Aminotran_5"/>
    <property type="match status" value="2"/>
</dbReference>
<feature type="domain" description="Aminotransferase class V" evidence="13">
    <location>
        <begin position="9"/>
        <end position="92"/>
    </location>
</feature>
<keyword evidence="15" id="KW-1185">Reference proteome</keyword>
<evidence type="ECO:0000256" key="10">
    <source>
        <dbReference type="ARBA" id="ARBA00047630"/>
    </source>
</evidence>
<keyword evidence="9" id="KW-0718">Serine biosynthesis</keyword>
<evidence type="ECO:0000256" key="12">
    <source>
        <dbReference type="RuleBase" id="RU004504"/>
    </source>
</evidence>
<sequence length="405" mass="44222">MPTREEITYFGAGPASLPTTVLKNASSAILNFQNTGLGLAEHSHRSALSNDILATTESSIRNLLSIPKDYTVLFMQGGGTTQFSAVAYNLLGYWVQGQLDKANGDIEVVRERLKKARMDYVVTGGWSQKGSEEAKRLFGEEKVNVVTDSKKVFGRYSGIEEEKGWKRTEGEERIFTYYCDNETVDGVEFPGFPRGLEGGVVAADMSSNILSRRVDVSKFHIIFAGAQKNIGTTGLTIAILKSSILQTQPTPTTLRALSLPIPPIMMSYPMLAKHNSLYNTLPIFDVWVAGEVMKGLVAAGGLAKQEEVANRKAEKLYAALGRAPGIFKVVPLEGARSRMNICVRAQPAELEGVFLKGAEERGFLGLKGHRSVGGIRISNYNSITEASVDSLVQYIDEFVQKNAQI</sequence>
<evidence type="ECO:0000256" key="2">
    <source>
        <dbReference type="ARBA" id="ARBA00005099"/>
    </source>
</evidence>
<comment type="similarity">
    <text evidence="3">Belongs to the class-V pyridoxal-phosphate-dependent aminotransferase family. SerC subfamily.</text>
</comment>
<dbReference type="NCBIfam" id="NF003764">
    <property type="entry name" value="PRK05355.1"/>
    <property type="match status" value="1"/>
</dbReference>
<organism evidence="14 15">
    <name type="scientific">Tuber magnatum</name>
    <name type="common">white Piedmont truffle</name>
    <dbReference type="NCBI Taxonomy" id="42249"/>
    <lineage>
        <taxon>Eukaryota</taxon>
        <taxon>Fungi</taxon>
        <taxon>Dikarya</taxon>
        <taxon>Ascomycota</taxon>
        <taxon>Pezizomycotina</taxon>
        <taxon>Pezizomycetes</taxon>
        <taxon>Pezizales</taxon>
        <taxon>Tuberaceae</taxon>
        <taxon>Tuber</taxon>
    </lineage>
</organism>
<dbReference type="PROSITE" id="PS00595">
    <property type="entry name" value="AA_TRANSFER_CLASS_5"/>
    <property type="match status" value="1"/>
</dbReference>
<dbReference type="EC" id="2.6.1.52" evidence="4"/>
<evidence type="ECO:0000313" key="14">
    <source>
        <dbReference type="EMBL" id="PWW77916.1"/>
    </source>
</evidence>
<dbReference type="FunFam" id="3.90.1150.10:FF:000006">
    <property type="entry name" value="Phosphoserine aminotransferase"/>
    <property type="match status" value="1"/>
</dbReference>
<evidence type="ECO:0000256" key="8">
    <source>
        <dbReference type="ARBA" id="ARBA00022898"/>
    </source>
</evidence>
<dbReference type="GO" id="GO:0004648">
    <property type="term" value="F:O-phospho-L-serine:2-oxoglutarate aminotransferase activity"/>
    <property type="evidence" value="ECO:0007669"/>
    <property type="project" value="UniProtKB-EC"/>
</dbReference>
<evidence type="ECO:0000256" key="11">
    <source>
        <dbReference type="ARBA" id="ARBA00049007"/>
    </source>
</evidence>
<dbReference type="FunFam" id="3.40.640.10:FF:000010">
    <property type="entry name" value="Phosphoserine aminotransferase"/>
    <property type="match status" value="1"/>
</dbReference>
<dbReference type="UniPathway" id="UPA00135">
    <property type="reaction ID" value="UER00197"/>
</dbReference>
<evidence type="ECO:0000256" key="9">
    <source>
        <dbReference type="ARBA" id="ARBA00023299"/>
    </source>
</evidence>
<dbReference type="HAMAP" id="MF_00160">
    <property type="entry name" value="SerC_aminotrans_5"/>
    <property type="match status" value="1"/>
</dbReference>
<accession>A0A317SWY8</accession>
<dbReference type="GO" id="GO:0005737">
    <property type="term" value="C:cytoplasm"/>
    <property type="evidence" value="ECO:0007669"/>
    <property type="project" value="TreeGrafter"/>
</dbReference>
<dbReference type="AlphaFoldDB" id="A0A317SWY8"/>
<comment type="cofactor">
    <cofactor evidence="1 12">
        <name>pyridoxal 5'-phosphate</name>
        <dbReference type="ChEBI" id="CHEBI:597326"/>
    </cofactor>
</comment>
<keyword evidence="8" id="KW-0663">Pyridoxal phosphate</keyword>
<evidence type="ECO:0000256" key="6">
    <source>
        <dbReference type="ARBA" id="ARBA00022605"/>
    </source>
</evidence>
<dbReference type="InterPro" id="IPR015421">
    <property type="entry name" value="PyrdxlP-dep_Trfase_major"/>
</dbReference>
<proteinExistence type="inferred from homology"/>
<dbReference type="GO" id="GO:0030170">
    <property type="term" value="F:pyridoxal phosphate binding"/>
    <property type="evidence" value="ECO:0007669"/>
    <property type="project" value="TreeGrafter"/>
</dbReference>
<dbReference type="OrthoDB" id="1703350at2759"/>
<evidence type="ECO:0000313" key="15">
    <source>
        <dbReference type="Proteomes" id="UP000246991"/>
    </source>
</evidence>
<dbReference type="SUPFAM" id="SSF53383">
    <property type="entry name" value="PLP-dependent transferases"/>
    <property type="match status" value="1"/>
</dbReference>
<evidence type="ECO:0000256" key="7">
    <source>
        <dbReference type="ARBA" id="ARBA00022679"/>
    </source>
</evidence>
<name>A0A317SWY8_9PEZI</name>
<keyword evidence="5 14" id="KW-0032">Aminotransferase</keyword>
<evidence type="ECO:0000256" key="5">
    <source>
        <dbReference type="ARBA" id="ARBA00022576"/>
    </source>
</evidence>
<dbReference type="InterPro" id="IPR000192">
    <property type="entry name" value="Aminotrans_V_dom"/>
</dbReference>
<keyword evidence="6" id="KW-0028">Amino-acid biosynthesis</keyword>
<comment type="pathway">
    <text evidence="2">Amino-acid biosynthesis; L-serine biosynthesis; L-serine from 3-phospho-D-glycerate: step 2/3.</text>
</comment>
<evidence type="ECO:0000256" key="3">
    <source>
        <dbReference type="ARBA" id="ARBA00006904"/>
    </source>
</evidence>
<evidence type="ECO:0000259" key="13">
    <source>
        <dbReference type="Pfam" id="PF00266"/>
    </source>
</evidence>
<dbReference type="InterPro" id="IPR020578">
    <property type="entry name" value="Aminotrans_V_PyrdxlP_BS"/>
</dbReference>